<dbReference type="InterPro" id="IPR036444">
    <property type="entry name" value="PLipase_A2_dom_sf"/>
</dbReference>
<dbReference type="GO" id="GO:0005576">
    <property type="term" value="C:extracellular region"/>
    <property type="evidence" value="ECO:0007669"/>
    <property type="project" value="InterPro"/>
</dbReference>
<evidence type="ECO:0000313" key="1">
    <source>
        <dbReference type="EMBL" id="PWN90373.1"/>
    </source>
</evidence>
<dbReference type="OrthoDB" id="4577690at2759"/>
<dbReference type="Gene3D" id="1.20.90.10">
    <property type="entry name" value="Phospholipase A2 domain"/>
    <property type="match status" value="1"/>
</dbReference>
<accession>A0A316YQR4</accession>
<dbReference type="GO" id="GO:0050482">
    <property type="term" value="P:arachidonate secretion"/>
    <property type="evidence" value="ECO:0007669"/>
    <property type="project" value="InterPro"/>
</dbReference>
<keyword evidence="2" id="KW-1185">Reference proteome</keyword>
<dbReference type="InterPro" id="IPR010711">
    <property type="entry name" value="PLA2G12"/>
</dbReference>
<dbReference type="InParanoid" id="A0A316YQR4"/>
<reference evidence="1" key="1">
    <citation type="journal article" date="2018" name="Mol. Biol. Evol.">
        <title>Broad Genomic Sampling Reveals a Smut Pathogenic Ancestry of the Fungal Clade Ustilaginomycotina.</title>
        <authorList>
            <person name="Kijpornyongpan T."/>
            <person name="Mondo S.J."/>
            <person name="Barry K."/>
            <person name="Sandor L."/>
            <person name="Lee J."/>
            <person name="Lipzen A."/>
            <person name="Pangilinan J."/>
            <person name="LaButti K."/>
            <person name="Hainaut M."/>
            <person name="Henrissat B."/>
            <person name="Grigoriev I.V."/>
            <person name="Spatafora J.W."/>
            <person name="Aime M.C."/>
        </authorList>
    </citation>
    <scope>NUCLEOTIDE SEQUENCE [LARGE SCALE GENOMIC DNA]</scope>
    <source>
        <strain evidence="1">MCA 4198</strain>
    </source>
</reference>
<dbReference type="EMBL" id="KZ819636">
    <property type="protein sequence ID" value="PWN90373.1"/>
    <property type="molecule type" value="Genomic_DNA"/>
</dbReference>
<sequence length="247" mass="26391">MILVPRPLPLLLFLGALPMLLTAHLLLFSAGRAAAVHFAPLEPHRLSIRSKTTVSHSGAHIQPPIGLRVEVIELITNEKRRVNLPSCKPSGQKTCPVGMVEVTKPSTPNGCGGDPSKNAASLIINGILTPLLHVLVPFFAPACNKHDTCYSSCGETFQGCNDAFHSDLSAICNAHATKEEQCKQEKEAHNESAECKSHENPFAKGKSCLEVAELMYGAVKSGGCLAYADSQGRYCTCEANKASSDVD</sequence>
<protein>
    <submittedName>
        <fullName evidence="1">Uncharacterized protein</fullName>
    </submittedName>
</protein>
<evidence type="ECO:0000313" key="2">
    <source>
        <dbReference type="Proteomes" id="UP000245768"/>
    </source>
</evidence>
<organism evidence="1 2">
    <name type="scientific">Acaromyces ingoldii</name>
    <dbReference type="NCBI Taxonomy" id="215250"/>
    <lineage>
        <taxon>Eukaryota</taxon>
        <taxon>Fungi</taxon>
        <taxon>Dikarya</taxon>
        <taxon>Basidiomycota</taxon>
        <taxon>Ustilaginomycotina</taxon>
        <taxon>Exobasidiomycetes</taxon>
        <taxon>Exobasidiales</taxon>
        <taxon>Cryptobasidiaceae</taxon>
        <taxon>Acaromyces</taxon>
    </lineage>
</organism>
<dbReference type="Proteomes" id="UP000245768">
    <property type="component" value="Unassembled WGS sequence"/>
</dbReference>
<name>A0A316YQR4_9BASI</name>
<dbReference type="PANTHER" id="PTHR12824">
    <property type="entry name" value="GROUP XII SECRETORY PHOSPHOLIPASE A2 FAMILY MEMBER"/>
    <property type="match status" value="1"/>
</dbReference>
<dbReference type="GO" id="GO:0016042">
    <property type="term" value="P:lipid catabolic process"/>
    <property type="evidence" value="ECO:0007669"/>
    <property type="project" value="InterPro"/>
</dbReference>
<dbReference type="GeneID" id="37046926"/>
<dbReference type="AlphaFoldDB" id="A0A316YQR4"/>
<dbReference type="RefSeq" id="XP_025377571.1">
    <property type="nucleotide sequence ID" value="XM_025525010.1"/>
</dbReference>
<dbReference type="GO" id="GO:0004623">
    <property type="term" value="F:phospholipase A2 activity"/>
    <property type="evidence" value="ECO:0007669"/>
    <property type="project" value="InterPro"/>
</dbReference>
<dbReference type="GO" id="GO:0006644">
    <property type="term" value="P:phospholipid metabolic process"/>
    <property type="evidence" value="ECO:0007669"/>
    <property type="project" value="InterPro"/>
</dbReference>
<dbReference type="SUPFAM" id="SSF48619">
    <property type="entry name" value="Phospholipase A2, PLA2"/>
    <property type="match status" value="1"/>
</dbReference>
<gene>
    <name evidence="1" type="ORF">FA10DRAFT_301637</name>
</gene>
<proteinExistence type="predicted"/>
<dbReference type="GO" id="GO:0005509">
    <property type="term" value="F:calcium ion binding"/>
    <property type="evidence" value="ECO:0007669"/>
    <property type="project" value="InterPro"/>
</dbReference>
<dbReference type="PANTHER" id="PTHR12824:SF8">
    <property type="entry name" value="GXIVSPLA2, ISOFORM A"/>
    <property type="match status" value="1"/>
</dbReference>